<evidence type="ECO:0000256" key="2">
    <source>
        <dbReference type="ARBA" id="ARBA00022801"/>
    </source>
</evidence>
<dbReference type="Gene3D" id="3.40.50.300">
    <property type="entry name" value="P-loop containing nucleotide triphosphate hydrolases"/>
    <property type="match status" value="1"/>
</dbReference>
<dbReference type="GeneID" id="17356640"/>
<organism evidence="6">
    <name type="scientific">Chlorella variabilis</name>
    <name type="common">Green alga</name>
    <dbReference type="NCBI Taxonomy" id="554065"/>
    <lineage>
        <taxon>Eukaryota</taxon>
        <taxon>Viridiplantae</taxon>
        <taxon>Chlorophyta</taxon>
        <taxon>core chlorophytes</taxon>
        <taxon>Trebouxiophyceae</taxon>
        <taxon>Chlorellales</taxon>
        <taxon>Chlorellaceae</taxon>
        <taxon>Chlorella clade</taxon>
        <taxon>Chlorella</taxon>
    </lineage>
</organism>
<dbReference type="OrthoDB" id="568332at2759"/>
<evidence type="ECO:0000259" key="4">
    <source>
        <dbReference type="PROSITE" id="PS51194"/>
    </source>
</evidence>
<keyword evidence="6" id="KW-1185">Reference proteome</keyword>
<dbReference type="Pfam" id="PF00271">
    <property type="entry name" value="Helicase_C"/>
    <property type="match status" value="1"/>
</dbReference>
<keyword evidence="2" id="KW-0378">Hydrolase</keyword>
<name>E1ZB55_CHLVA</name>
<evidence type="ECO:0000256" key="3">
    <source>
        <dbReference type="ARBA" id="ARBA00022840"/>
    </source>
</evidence>
<dbReference type="InterPro" id="IPR049730">
    <property type="entry name" value="SNF2/RAD54-like_C"/>
</dbReference>
<evidence type="ECO:0000256" key="1">
    <source>
        <dbReference type="ARBA" id="ARBA00022741"/>
    </source>
</evidence>
<dbReference type="PANTHER" id="PTHR45626:SF38">
    <property type="entry name" value="DEAD-BOX PROTEIN"/>
    <property type="match status" value="1"/>
</dbReference>
<dbReference type="InterPro" id="IPR027417">
    <property type="entry name" value="P-loop_NTPase"/>
</dbReference>
<dbReference type="GO" id="GO:0016787">
    <property type="term" value="F:hydrolase activity"/>
    <property type="evidence" value="ECO:0007669"/>
    <property type="project" value="UniProtKB-KW"/>
</dbReference>
<dbReference type="GO" id="GO:0008094">
    <property type="term" value="F:ATP-dependent activity, acting on DNA"/>
    <property type="evidence" value="ECO:0007669"/>
    <property type="project" value="TreeGrafter"/>
</dbReference>
<dbReference type="AlphaFoldDB" id="E1ZB55"/>
<dbReference type="KEGG" id="cvr:CHLNCDRAFT_21780"/>
<dbReference type="EMBL" id="GL433840">
    <property type="protein sequence ID" value="EFN56965.1"/>
    <property type="molecule type" value="Genomic_DNA"/>
</dbReference>
<keyword evidence="3" id="KW-0067">ATP-binding</keyword>
<reference evidence="5 6" key="1">
    <citation type="journal article" date="2010" name="Plant Cell">
        <title>The Chlorella variabilis NC64A genome reveals adaptation to photosymbiosis, coevolution with viruses, and cryptic sex.</title>
        <authorList>
            <person name="Blanc G."/>
            <person name="Duncan G."/>
            <person name="Agarkova I."/>
            <person name="Borodovsky M."/>
            <person name="Gurnon J."/>
            <person name="Kuo A."/>
            <person name="Lindquist E."/>
            <person name="Lucas S."/>
            <person name="Pangilinan J."/>
            <person name="Polle J."/>
            <person name="Salamov A."/>
            <person name="Terry A."/>
            <person name="Yamada T."/>
            <person name="Dunigan D.D."/>
            <person name="Grigoriev I.V."/>
            <person name="Claverie J.M."/>
            <person name="Van Etten J.L."/>
        </authorList>
    </citation>
    <scope>NUCLEOTIDE SEQUENCE [LARGE SCALE GENOMIC DNA]</scope>
    <source>
        <strain evidence="5 6">NC64A</strain>
    </source>
</reference>
<dbReference type="OMA" id="LSKFCQD"/>
<dbReference type="CDD" id="cd18793">
    <property type="entry name" value="SF2_C_SNF"/>
    <property type="match status" value="1"/>
</dbReference>
<dbReference type="Proteomes" id="UP000008141">
    <property type="component" value="Unassembled WGS sequence"/>
</dbReference>
<keyword evidence="1" id="KW-0547">Nucleotide-binding</keyword>
<sequence length="119" mass="13296">MRRADPSAKALIFSQYVTTIEWLKTRLTQAGFGYRFISGSMPLKQRAKAINAFQQDPPTTVFLLSMRSGSVGINLTAASHVFLMEPALNPALEEQAIGRAWRMGQQRTVTVKKFYVKAS</sequence>
<dbReference type="InterPro" id="IPR001650">
    <property type="entry name" value="Helicase_C-like"/>
</dbReference>
<dbReference type="InParanoid" id="E1ZB55"/>
<dbReference type="RefSeq" id="XP_005849067.1">
    <property type="nucleotide sequence ID" value="XM_005849005.1"/>
</dbReference>
<feature type="non-terminal residue" evidence="5">
    <location>
        <position position="119"/>
    </location>
</feature>
<dbReference type="GO" id="GO:0006281">
    <property type="term" value="P:DNA repair"/>
    <property type="evidence" value="ECO:0007669"/>
    <property type="project" value="TreeGrafter"/>
</dbReference>
<gene>
    <name evidence="5" type="ORF">CHLNCDRAFT_21780</name>
</gene>
<dbReference type="STRING" id="554065.E1ZB55"/>
<dbReference type="PANTHER" id="PTHR45626">
    <property type="entry name" value="TRANSCRIPTION TERMINATION FACTOR 2-RELATED"/>
    <property type="match status" value="1"/>
</dbReference>
<dbReference type="InterPro" id="IPR050628">
    <property type="entry name" value="SNF2_RAD54_helicase_TF"/>
</dbReference>
<dbReference type="PROSITE" id="PS51194">
    <property type="entry name" value="HELICASE_CTER"/>
    <property type="match status" value="1"/>
</dbReference>
<dbReference type="GO" id="GO:0005524">
    <property type="term" value="F:ATP binding"/>
    <property type="evidence" value="ECO:0007669"/>
    <property type="project" value="UniProtKB-KW"/>
</dbReference>
<dbReference type="SMART" id="SM00490">
    <property type="entry name" value="HELICc"/>
    <property type="match status" value="1"/>
</dbReference>
<proteinExistence type="predicted"/>
<accession>E1ZB55</accession>
<feature type="domain" description="Helicase C-terminal" evidence="4">
    <location>
        <begin position="1"/>
        <end position="119"/>
    </location>
</feature>
<dbReference type="SUPFAM" id="SSF52540">
    <property type="entry name" value="P-loop containing nucleoside triphosphate hydrolases"/>
    <property type="match status" value="1"/>
</dbReference>
<evidence type="ECO:0000313" key="5">
    <source>
        <dbReference type="EMBL" id="EFN56965.1"/>
    </source>
</evidence>
<dbReference type="eggNOG" id="KOG1001">
    <property type="taxonomic scope" value="Eukaryota"/>
</dbReference>
<protein>
    <recommendedName>
        <fullName evidence="4">Helicase C-terminal domain-containing protein</fullName>
    </recommendedName>
</protein>
<dbReference type="GO" id="GO:0005634">
    <property type="term" value="C:nucleus"/>
    <property type="evidence" value="ECO:0007669"/>
    <property type="project" value="TreeGrafter"/>
</dbReference>
<evidence type="ECO:0000313" key="6">
    <source>
        <dbReference type="Proteomes" id="UP000008141"/>
    </source>
</evidence>